<evidence type="ECO:0000313" key="1">
    <source>
        <dbReference type="EMBL" id="KAF5361725.1"/>
    </source>
</evidence>
<dbReference type="EMBL" id="JAACJO010000002">
    <property type="protein sequence ID" value="KAF5361725.1"/>
    <property type="molecule type" value="Genomic_DNA"/>
</dbReference>
<evidence type="ECO:0000313" key="2">
    <source>
        <dbReference type="Proteomes" id="UP000559027"/>
    </source>
</evidence>
<comment type="caution">
    <text evidence="1">The sequence shown here is derived from an EMBL/GenBank/DDBJ whole genome shotgun (WGS) entry which is preliminary data.</text>
</comment>
<accession>A0A8H5GBL2</accession>
<sequence length="87" mass="9695">MQDGDKDRGFLASKRTSGEIVDGRRPSLMENLVGLFLFRVLPQMASRPLATPPSSEHYHITILSTSHSEALLVLKELPEPLVWLLLA</sequence>
<reference evidence="1 2" key="1">
    <citation type="journal article" date="2020" name="ISME J.">
        <title>Uncovering the hidden diversity of litter-decomposition mechanisms in mushroom-forming fungi.</title>
        <authorList>
            <person name="Floudas D."/>
            <person name="Bentzer J."/>
            <person name="Ahren D."/>
            <person name="Johansson T."/>
            <person name="Persson P."/>
            <person name="Tunlid A."/>
        </authorList>
    </citation>
    <scope>NUCLEOTIDE SEQUENCE [LARGE SCALE GENOMIC DNA]</scope>
    <source>
        <strain evidence="1 2">CBS 146.42</strain>
    </source>
</reference>
<keyword evidence="2" id="KW-1185">Reference proteome</keyword>
<dbReference type="AlphaFoldDB" id="A0A8H5GBL2"/>
<gene>
    <name evidence="1" type="ORF">D9756_002578</name>
</gene>
<protein>
    <submittedName>
        <fullName evidence="1">Uncharacterized protein</fullName>
    </submittedName>
</protein>
<proteinExistence type="predicted"/>
<dbReference type="Proteomes" id="UP000559027">
    <property type="component" value="Unassembled WGS sequence"/>
</dbReference>
<organism evidence="1 2">
    <name type="scientific">Leucocoprinus leucothites</name>
    <dbReference type="NCBI Taxonomy" id="201217"/>
    <lineage>
        <taxon>Eukaryota</taxon>
        <taxon>Fungi</taxon>
        <taxon>Dikarya</taxon>
        <taxon>Basidiomycota</taxon>
        <taxon>Agaricomycotina</taxon>
        <taxon>Agaricomycetes</taxon>
        <taxon>Agaricomycetidae</taxon>
        <taxon>Agaricales</taxon>
        <taxon>Agaricineae</taxon>
        <taxon>Agaricaceae</taxon>
        <taxon>Leucocoprinus</taxon>
    </lineage>
</organism>
<name>A0A8H5GBL2_9AGAR</name>